<comment type="cofactor">
    <cofactor evidence="5">
        <name>Mg(2+)</name>
        <dbReference type="ChEBI" id="CHEBI:18420"/>
    </cofactor>
</comment>
<evidence type="ECO:0000313" key="7">
    <source>
        <dbReference type="Proteomes" id="UP000001936"/>
    </source>
</evidence>
<dbReference type="InterPro" id="IPR037171">
    <property type="entry name" value="NagB/RpiA_transferase-like"/>
</dbReference>
<feature type="binding site" evidence="4">
    <location>
        <begin position="26"/>
        <end position="30"/>
    </location>
    <ligand>
        <name>ATP</name>
        <dbReference type="ChEBI" id="CHEBI:30616"/>
    </ligand>
</feature>
<dbReference type="KEGG" id="ret:RHE_CH03471"/>
<accession>Q2K4K9</accession>
<dbReference type="SUPFAM" id="SSF100950">
    <property type="entry name" value="NagB/RpiA/CoA transferase-like"/>
    <property type="match status" value="1"/>
</dbReference>
<evidence type="ECO:0000256" key="2">
    <source>
        <dbReference type="ARBA" id="ARBA00022741"/>
    </source>
</evidence>
<dbReference type="eggNOG" id="COG0212">
    <property type="taxonomic scope" value="Bacteria"/>
</dbReference>
<organism evidence="6 7">
    <name type="scientific">Rhizobium etli (strain ATCC 51251 / DSM 11541 / JCM 21823 / NBRC 15573 / CFN 42)</name>
    <dbReference type="NCBI Taxonomy" id="347834"/>
    <lineage>
        <taxon>Bacteria</taxon>
        <taxon>Pseudomonadati</taxon>
        <taxon>Pseudomonadota</taxon>
        <taxon>Alphaproteobacteria</taxon>
        <taxon>Hyphomicrobiales</taxon>
        <taxon>Rhizobiaceae</taxon>
        <taxon>Rhizobium/Agrobacterium group</taxon>
        <taxon>Rhizobium</taxon>
    </lineage>
</organism>
<reference evidence="6 7" key="1">
    <citation type="journal article" date="2006" name="Proc. Natl. Acad. Sci. U.S.A.">
        <title>The partitioned Rhizobium etli genome: genetic and metabolic redundancy in seven interacting replicons.</title>
        <authorList>
            <person name="Gonzalez V."/>
            <person name="Santamaria R.I."/>
            <person name="Bustos P."/>
            <person name="Hernandez-Gonzalez I."/>
            <person name="Medrano-Soto A."/>
            <person name="Moreno-Hagelsieb G."/>
            <person name="Janga S.C."/>
            <person name="Ramirez M.A."/>
            <person name="Jimenez-Jacinto V."/>
            <person name="Collado-Vides J."/>
            <person name="Davila G."/>
        </authorList>
    </citation>
    <scope>NUCLEOTIDE SEQUENCE [LARGE SCALE GENOMIC DNA]</scope>
    <source>
        <strain evidence="7">ATCC 51251 / DSM 11541 / JCM 21823 / NBRC 15573 / CFN 42</strain>
    </source>
</reference>
<dbReference type="GO" id="GO:0009396">
    <property type="term" value="P:folic acid-containing compound biosynthetic process"/>
    <property type="evidence" value="ECO:0007669"/>
    <property type="project" value="TreeGrafter"/>
</dbReference>
<keyword evidence="5" id="KW-0479">Metal-binding</keyword>
<dbReference type="Pfam" id="PF01812">
    <property type="entry name" value="5-FTHF_cyc-lig"/>
    <property type="match status" value="1"/>
</dbReference>
<comment type="catalytic activity">
    <reaction evidence="5">
        <text>(6S)-5-formyl-5,6,7,8-tetrahydrofolate + ATP = (6R)-5,10-methenyltetrahydrofolate + ADP + phosphate</text>
        <dbReference type="Rhea" id="RHEA:10488"/>
        <dbReference type="ChEBI" id="CHEBI:30616"/>
        <dbReference type="ChEBI" id="CHEBI:43474"/>
        <dbReference type="ChEBI" id="CHEBI:57455"/>
        <dbReference type="ChEBI" id="CHEBI:57457"/>
        <dbReference type="ChEBI" id="CHEBI:456216"/>
        <dbReference type="EC" id="6.3.3.2"/>
    </reaction>
</comment>
<name>Q2K4K9_RHIEC</name>
<proteinExistence type="inferred from homology"/>
<dbReference type="EMBL" id="CP000133">
    <property type="protein sequence ID" value="ABC92227.1"/>
    <property type="molecule type" value="Genomic_DNA"/>
</dbReference>
<feature type="binding site" evidence="4">
    <location>
        <position position="77"/>
    </location>
    <ligand>
        <name>substrate</name>
    </ligand>
</feature>
<keyword evidence="6" id="KW-0436">Ligase</keyword>
<dbReference type="PIRSF" id="PIRSF006806">
    <property type="entry name" value="FTHF_cligase"/>
    <property type="match status" value="1"/>
</dbReference>
<keyword evidence="5" id="KW-0460">Magnesium</keyword>
<evidence type="ECO:0000256" key="3">
    <source>
        <dbReference type="ARBA" id="ARBA00022840"/>
    </source>
</evidence>
<dbReference type="GO" id="GO:0035999">
    <property type="term" value="P:tetrahydrofolate interconversion"/>
    <property type="evidence" value="ECO:0007669"/>
    <property type="project" value="TreeGrafter"/>
</dbReference>
<sequence>MHRVSSRLCSAEPLNPANRMTAKELKAQLRNERLSARDAIAPEERISKSLAMADHAGEAVAFEPGTIISGFLPIRSEADLRPLMARFAARGARLCVPAILDKKTIVFRELAEDAPLVATGFGTVGPAEHVVILDPEIMLVPLSAFDIRGHRIGYGAGYYDRAISRLREKGLHPKLIGIAFDCQEVAHVPDEPHDISLDAILTESGLRFFASWIG</sequence>
<dbReference type="GO" id="GO:0046872">
    <property type="term" value="F:metal ion binding"/>
    <property type="evidence" value="ECO:0007669"/>
    <property type="project" value="UniProtKB-KW"/>
</dbReference>
<feature type="binding site" evidence="4">
    <location>
        <position position="72"/>
    </location>
    <ligand>
        <name>substrate</name>
    </ligand>
</feature>
<dbReference type="PANTHER" id="PTHR23407:SF1">
    <property type="entry name" value="5-FORMYLTETRAHYDROFOLATE CYCLO-LIGASE"/>
    <property type="match status" value="1"/>
</dbReference>
<dbReference type="GO" id="GO:0030272">
    <property type="term" value="F:5-formyltetrahydrofolate cyclo-ligase activity"/>
    <property type="evidence" value="ECO:0007669"/>
    <property type="project" value="UniProtKB-EC"/>
</dbReference>
<protein>
    <recommendedName>
        <fullName evidence="5">5-formyltetrahydrofolate cyclo-ligase</fullName>
        <ecNumber evidence="5">6.3.3.2</ecNumber>
    </recommendedName>
</protein>
<dbReference type="GO" id="GO:0005524">
    <property type="term" value="F:ATP binding"/>
    <property type="evidence" value="ECO:0007669"/>
    <property type="project" value="UniProtKB-KW"/>
</dbReference>
<dbReference type="AlphaFoldDB" id="Q2K4K9"/>
<comment type="similarity">
    <text evidence="1 5">Belongs to the 5-formyltetrahydrofolate cyclo-ligase family.</text>
</comment>
<evidence type="ECO:0000256" key="1">
    <source>
        <dbReference type="ARBA" id="ARBA00010638"/>
    </source>
</evidence>
<gene>
    <name evidence="6" type="ordered locus">RHE_CH03471</name>
</gene>
<dbReference type="PANTHER" id="PTHR23407">
    <property type="entry name" value="ATPASE INHIBITOR/5-FORMYLTETRAHYDROFOLATE CYCLO-LIGASE"/>
    <property type="match status" value="1"/>
</dbReference>
<dbReference type="NCBIfam" id="TIGR02727">
    <property type="entry name" value="MTHFS_bact"/>
    <property type="match status" value="1"/>
</dbReference>
<keyword evidence="3 4" id="KW-0067">ATP-binding</keyword>
<feature type="binding site" evidence="4">
    <location>
        <begin position="151"/>
        <end position="159"/>
    </location>
    <ligand>
        <name>ATP</name>
        <dbReference type="ChEBI" id="CHEBI:30616"/>
    </ligand>
</feature>
<evidence type="ECO:0000313" key="6">
    <source>
        <dbReference type="EMBL" id="ABC92227.1"/>
    </source>
</evidence>
<dbReference type="EC" id="6.3.3.2" evidence="5"/>
<dbReference type="Gene3D" id="3.40.50.10420">
    <property type="entry name" value="NagB/RpiA/CoA transferase-like"/>
    <property type="match status" value="1"/>
</dbReference>
<dbReference type="InterPro" id="IPR002698">
    <property type="entry name" value="FTHF_cligase"/>
</dbReference>
<dbReference type="InterPro" id="IPR024185">
    <property type="entry name" value="FTHF_cligase-like_sf"/>
</dbReference>
<dbReference type="Proteomes" id="UP000001936">
    <property type="component" value="Chromosome"/>
</dbReference>
<keyword evidence="2 4" id="KW-0547">Nucleotide-binding</keyword>
<keyword evidence="7" id="KW-1185">Reference proteome</keyword>
<evidence type="ECO:0000256" key="5">
    <source>
        <dbReference type="RuleBase" id="RU361279"/>
    </source>
</evidence>
<evidence type="ECO:0000256" key="4">
    <source>
        <dbReference type="PIRSR" id="PIRSR006806-1"/>
    </source>
</evidence>
<dbReference type="HOGENOM" id="CLU_066245_0_1_5"/>